<keyword evidence="1" id="KW-1185">Reference proteome</keyword>
<reference evidence="2" key="1">
    <citation type="submission" date="2017-02" db="UniProtKB">
        <authorList>
            <consortium name="WormBaseParasite"/>
        </authorList>
    </citation>
    <scope>IDENTIFICATION</scope>
</reference>
<dbReference type="AlphaFoldDB" id="A0A0N5A536"/>
<dbReference type="InterPro" id="IPR032675">
    <property type="entry name" value="LRR_dom_sf"/>
</dbReference>
<sequence>MEVALMEKKIEIDDKESNNNYNNKCIDSSNINTCKDYNARRIVGTNMDLMKIILKYIPEPKDRKKIELSSKLFNFLSNEKCFYTPSYDFDILKNKDDLVIDYKKKLLLHFKGDKVVVWTCNNFKFVYNEDKDDIELIFKKYISKMRCLDISSPFLNDPRFMHGIDCFRNIKTVIFNANVDKAEFLNIFKKCYNLCPETIVFDNSFKSLLFHGRKNMLKENIFIPESVKNIHLTGNFKDMNWLLNTLKNFNISSFETLSIGESIKICDLDEGDMNDLLKIVPYFQNIIFTSLNLSANSNEELLDNVLLNYNIGTEIFIKCIKKGNTINNEINRTLSLPGISMGLRYLKIGKHKNALYSNALTRTDISLLKYDLIRMEKLTTLEIDLDLIHLCTDCVDIFNGTRKRLRNLKIDSCSKMTINHIKVLAKYCTKLENLYLNDFKFETMEIKNIILMFPNLKCLSIHYYNSSKGINILKSLLKKESKILEWFDLSMLCIKFNLSNASEKELLNDIEKFNSRKAGNLVFKNISNGDYLGTYMIIMQKSTKYYDLFQNIFPTKVKYMMTQMLNKASKFRGIFLINKPILVAPAFELQRTIGNAVAQYMYKSKVEENFSKEKLISGANKAIISSAYCIGNEKWDVYSNIATNEMITQLNNEMSNKSDEEKESLKRLLKVASDEKNISKTIIVSTLFTGDKIFSMDKKSKIDFHTAFVSYIRNPENPRNLYYCNIGISRKVSPLSKWKITGVNFFDNIYASESL</sequence>
<organism evidence="1 2">
    <name type="scientific">Parastrongyloides trichosuri</name>
    <name type="common">Possum-specific nematode worm</name>
    <dbReference type="NCBI Taxonomy" id="131310"/>
    <lineage>
        <taxon>Eukaryota</taxon>
        <taxon>Metazoa</taxon>
        <taxon>Ecdysozoa</taxon>
        <taxon>Nematoda</taxon>
        <taxon>Chromadorea</taxon>
        <taxon>Rhabditida</taxon>
        <taxon>Tylenchina</taxon>
        <taxon>Panagrolaimomorpha</taxon>
        <taxon>Strongyloidoidea</taxon>
        <taxon>Strongyloididae</taxon>
        <taxon>Parastrongyloides</taxon>
    </lineage>
</organism>
<dbReference type="Proteomes" id="UP000038045">
    <property type="component" value="Unplaced"/>
</dbReference>
<dbReference type="Gene3D" id="3.80.10.10">
    <property type="entry name" value="Ribonuclease Inhibitor"/>
    <property type="match status" value="1"/>
</dbReference>
<accession>A0A0N5A536</accession>
<evidence type="ECO:0000313" key="1">
    <source>
        <dbReference type="Proteomes" id="UP000038045"/>
    </source>
</evidence>
<evidence type="ECO:0000313" key="2">
    <source>
        <dbReference type="WBParaSite" id="PTRK_0001682000.1"/>
    </source>
</evidence>
<name>A0A0N5A536_PARTI</name>
<dbReference type="WBParaSite" id="PTRK_0001682000.1">
    <property type="protein sequence ID" value="PTRK_0001682000.1"/>
    <property type="gene ID" value="PTRK_0001682000"/>
</dbReference>
<protein>
    <submittedName>
        <fullName evidence="2">Leucine-rich repeat protein</fullName>
    </submittedName>
</protein>
<proteinExistence type="predicted"/>